<name>A0ABW8AJT6_9ACTN</name>
<keyword evidence="3" id="KW-0378">Hydrolase</keyword>
<keyword evidence="6" id="KW-0472">Membrane</keyword>
<gene>
    <name evidence="8" type="ORF">ACIB24_06090</name>
</gene>
<dbReference type="PANTHER" id="PTHR11603">
    <property type="entry name" value="AAA FAMILY ATPASE"/>
    <property type="match status" value="1"/>
</dbReference>
<evidence type="ECO:0000313" key="9">
    <source>
        <dbReference type="Proteomes" id="UP001612915"/>
    </source>
</evidence>
<feature type="transmembrane region" description="Helical" evidence="6">
    <location>
        <begin position="53"/>
        <end position="72"/>
    </location>
</feature>
<evidence type="ECO:0000256" key="2">
    <source>
        <dbReference type="ARBA" id="ARBA00022722"/>
    </source>
</evidence>
<feature type="transmembrane region" description="Helical" evidence="6">
    <location>
        <begin position="92"/>
        <end position="113"/>
    </location>
</feature>
<reference evidence="8 9" key="1">
    <citation type="submission" date="2024-10" db="EMBL/GenBank/DDBJ databases">
        <title>The Natural Products Discovery Center: Release of the First 8490 Sequenced Strains for Exploring Actinobacteria Biosynthetic Diversity.</title>
        <authorList>
            <person name="Kalkreuter E."/>
            <person name="Kautsar S.A."/>
            <person name="Yang D."/>
            <person name="Bader C.D."/>
            <person name="Teijaro C.N."/>
            <person name="Fluegel L."/>
            <person name="Davis C.M."/>
            <person name="Simpson J.R."/>
            <person name="Lauterbach L."/>
            <person name="Steele A.D."/>
            <person name="Gui C."/>
            <person name="Meng S."/>
            <person name="Li G."/>
            <person name="Viehrig K."/>
            <person name="Ye F."/>
            <person name="Su P."/>
            <person name="Kiefer A.F."/>
            <person name="Nichols A."/>
            <person name="Cepeda A.J."/>
            <person name="Yan W."/>
            <person name="Fan B."/>
            <person name="Jiang Y."/>
            <person name="Adhikari A."/>
            <person name="Zheng C.-J."/>
            <person name="Schuster L."/>
            <person name="Cowan T.M."/>
            <person name="Smanski M.J."/>
            <person name="Chevrette M.G."/>
            <person name="De Carvalho L.P.S."/>
            <person name="Shen B."/>
        </authorList>
    </citation>
    <scope>NUCLEOTIDE SEQUENCE [LARGE SCALE GENOMIC DNA]</scope>
    <source>
        <strain evidence="8 9">NPDC049639</strain>
    </source>
</reference>
<proteinExistence type="predicted"/>
<evidence type="ECO:0000256" key="6">
    <source>
        <dbReference type="SAM" id="Phobius"/>
    </source>
</evidence>
<keyword evidence="4" id="KW-0460">Magnesium</keyword>
<comment type="cofactor">
    <cofactor evidence="1">
        <name>Mg(2+)</name>
        <dbReference type="ChEBI" id="CHEBI:18420"/>
    </cofactor>
</comment>
<dbReference type="InterPro" id="IPR029060">
    <property type="entry name" value="PIN-like_dom_sf"/>
</dbReference>
<dbReference type="RefSeq" id="WP_398276612.1">
    <property type="nucleotide sequence ID" value="NZ_JBITLV010000001.1"/>
</dbReference>
<dbReference type="PROSITE" id="PS50926">
    <property type="entry name" value="TRAM"/>
    <property type="match status" value="1"/>
</dbReference>
<feature type="transmembrane region" description="Helical" evidence="6">
    <location>
        <begin position="119"/>
        <end position="137"/>
    </location>
</feature>
<dbReference type="Gene3D" id="3.40.50.1010">
    <property type="entry name" value="5'-nuclease"/>
    <property type="match status" value="1"/>
</dbReference>
<dbReference type="InterPro" id="IPR002792">
    <property type="entry name" value="TRAM_dom"/>
</dbReference>
<dbReference type="InterPro" id="IPR052041">
    <property type="entry name" value="Nucleic_acid_metab_PIN/TRAM"/>
</dbReference>
<evidence type="ECO:0000256" key="5">
    <source>
        <dbReference type="SAM" id="MobiDB-lite"/>
    </source>
</evidence>
<dbReference type="PANTHER" id="PTHR11603:SF147">
    <property type="entry name" value="MEMBRANE PROTEIN"/>
    <property type="match status" value="1"/>
</dbReference>
<dbReference type="Proteomes" id="UP001612915">
    <property type="component" value="Unassembled WGS sequence"/>
</dbReference>
<feature type="domain" description="TRAM" evidence="7">
    <location>
        <begin position="295"/>
        <end position="356"/>
    </location>
</feature>
<feature type="compositionally biased region" description="Pro residues" evidence="5">
    <location>
        <begin position="379"/>
        <end position="405"/>
    </location>
</feature>
<evidence type="ECO:0000313" key="8">
    <source>
        <dbReference type="EMBL" id="MFI7586629.1"/>
    </source>
</evidence>
<dbReference type="EMBL" id="JBITLV010000001">
    <property type="protein sequence ID" value="MFI7586629.1"/>
    <property type="molecule type" value="Genomic_DNA"/>
</dbReference>
<keyword evidence="6" id="KW-1133">Transmembrane helix</keyword>
<evidence type="ECO:0000259" key="7">
    <source>
        <dbReference type="PROSITE" id="PS50926"/>
    </source>
</evidence>
<dbReference type="SUPFAM" id="SSF88723">
    <property type="entry name" value="PIN domain-like"/>
    <property type="match status" value="1"/>
</dbReference>
<protein>
    <submittedName>
        <fullName evidence="8">PIN/TRAM domain-containing protein</fullName>
    </submittedName>
</protein>
<organism evidence="8 9">
    <name type="scientific">Spongisporangium articulatum</name>
    <dbReference type="NCBI Taxonomy" id="3362603"/>
    <lineage>
        <taxon>Bacteria</taxon>
        <taxon>Bacillati</taxon>
        <taxon>Actinomycetota</taxon>
        <taxon>Actinomycetes</taxon>
        <taxon>Kineosporiales</taxon>
        <taxon>Kineosporiaceae</taxon>
        <taxon>Spongisporangium</taxon>
    </lineage>
</organism>
<keyword evidence="2" id="KW-0540">Nuclease</keyword>
<accession>A0ABW8AJT6</accession>
<evidence type="ECO:0000256" key="1">
    <source>
        <dbReference type="ARBA" id="ARBA00001946"/>
    </source>
</evidence>
<sequence length="405" mass="41541">MPGSTRREPVMPAVVVELLRLCVVMFLAGLGYLLGTQIAPDGEMLGPLDGVTAGIVLGAALGYVFGGVVARLTGRTLQEAEQLFRQRSIEQILAGMVGAVIGILFTAGLLWPVLLLGPALITLPIFVFGCVAVGTLGHRVGSARRDDLIAVLGPRAGLAGKGVDEPARLLDTSVAIDARIVDVVRAGFLRGPIVVPQPVLDELRGLADSADDLRRAKGRRGLDALEALGREKGVTVEVIGDEAMELPEVDAKLVRIALDRGIALLTLDSGLAKAAGLAGCRVMNLHALSLALRPPVSAGDDVTVLLTRVGKEAGQAVGYLDDGTMVVVEGARELLGASVPVVVSSVMTTANGRLVFAKRAPAETPAGPRAGTRAEGAVPPKPRVPAPAPAAAPAATPGPSPARPA</sequence>
<evidence type="ECO:0000256" key="4">
    <source>
        <dbReference type="ARBA" id="ARBA00022842"/>
    </source>
</evidence>
<feature type="region of interest" description="Disordered" evidence="5">
    <location>
        <begin position="361"/>
        <end position="405"/>
    </location>
</feature>
<dbReference type="CDD" id="cd09877">
    <property type="entry name" value="PIN_YacL-like"/>
    <property type="match status" value="1"/>
</dbReference>
<feature type="transmembrane region" description="Helical" evidence="6">
    <location>
        <begin position="12"/>
        <end position="33"/>
    </location>
</feature>
<keyword evidence="9" id="KW-1185">Reference proteome</keyword>
<keyword evidence="6" id="KW-0812">Transmembrane</keyword>
<evidence type="ECO:0000256" key="3">
    <source>
        <dbReference type="ARBA" id="ARBA00022801"/>
    </source>
</evidence>
<comment type="caution">
    <text evidence="8">The sequence shown here is derived from an EMBL/GenBank/DDBJ whole genome shotgun (WGS) entry which is preliminary data.</text>
</comment>